<evidence type="ECO:0000256" key="6">
    <source>
        <dbReference type="ARBA" id="ARBA00023274"/>
    </source>
</evidence>
<dbReference type="GO" id="GO:0030942">
    <property type="term" value="F:endoplasmic reticulum signal peptide binding"/>
    <property type="evidence" value="ECO:0007669"/>
    <property type="project" value="UniProtKB-UniRule"/>
</dbReference>
<dbReference type="SUPFAM" id="SSF54762">
    <property type="entry name" value="Signal recognition particle alu RNA binding heterodimer, SRP9/14"/>
    <property type="match status" value="1"/>
</dbReference>
<keyword evidence="4 7" id="KW-0694">RNA-binding</keyword>
<proteinExistence type="inferred from homology"/>
<comment type="similarity">
    <text evidence="2 7">Belongs to the SRP14 family.</text>
</comment>
<dbReference type="Proteomes" id="UP000219799">
    <property type="component" value="Chromosome 13"/>
</dbReference>
<dbReference type="PANTHER" id="PTHR12013">
    <property type="entry name" value="SIGNAL RECOGNITION PARTICLE 14 KD PROTEIN"/>
    <property type="match status" value="1"/>
</dbReference>
<evidence type="ECO:0000256" key="5">
    <source>
        <dbReference type="ARBA" id="ARBA00023135"/>
    </source>
</evidence>
<gene>
    <name evidence="8" type="primary">SRP14</name>
    <name evidence="8" type="ORF">PMLGA01_130006000</name>
</gene>
<dbReference type="GO" id="GO:0006614">
    <property type="term" value="P:SRP-dependent cotranslational protein targeting to membrane"/>
    <property type="evidence" value="ECO:0007669"/>
    <property type="project" value="UniProtKB-UniRule"/>
</dbReference>
<evidence type="ECO:0000256" key="3">
    <source>
        <dbReference type="ARBA" id="ARBA00022490"/>
    </source>
</evidence>
<reference evidence="8 9" key="1">
    <citation type="submission" date="2016-06" db="EMBL/GenBank/DDBJ databases">
        <authorList>
            <consortium name="Pathogen Informatics"/>
        </authorList>
    </citation>
    <scope>NUCLEOTIDE SEQUENCE [LARGE SCALE GENOMIC DNA]</scope>
    <source>
        <strain evidence="8">PmlGA01</strain>
    </source>
</reference>
<dbReference type="AlphaFoldDB" id="A0A1C3KE94"/>
<dbReference type="GO" id="GO:0008312">
    <property type="term" value="F:7S RNA binding"/>
    <property type="evidence" value="ECO:0007669"/>
    <property type="project" value="UniProtKB-UniRule"/>
</dbReference>
<evidence type="ECO:0000256" key="7">
    <source>
        <dbReference type="RuleBase" id="RU368100"/>
    </source>
</evidence>
<keyword evidence="3 7" id="KW-0963">Cytoplasm</keyword>
<evidence type="ECO:0000313" key="8">
    <source>
        <dbReference type="EMBL" id="SBT71925.1"/>
    </source>
</evidence>
<comment type="function">
    <text evidence="7">Component of the signal recognition particle (SRP) complex, a ribonucleoprotein complex that mediates the cotranslational targeting of secretory and membrane proteins to the endoplasmic reticulum (ER). SRP9 together with SRP14 and the Alu portion of the SRP RNA, constitutes the elongation arrest domain of SRP. The complex of SRP9 and SRP14 is required for SRP RNA binding.</text>
</comment>
<comment type="subunit">
    <text evidence="7">Heterodimer with SRP9; binds RNA as heterodimer. Component of a signal recognition particle (SRP) complex that consists of a 7SL RNA molecule of 300 nucleotides and six protein subunits: SRP72, SRP68, SRP54, SRP19, SRP14 and SRP9.</text>
</comment>
<evidence type="ECO:0000313" key="9">
    <source>
        <dbReference type="Proteomes" id="UP000219799"/>
    </source>
</evidence>
<keyword evidence="6 7" id="KW-0687">Ribonucleoprotein</keyword>
<sequence length="112" mass="12924">MVLLSNSLFIEEFRKLCAQDKEEGKTSIWLTMKKGNNIKLILIFKRSDIKICATKKGPTEKIKKKNSKENMKTNKKYICLIRATDGKKEKISTHVYDNVLNFSQELNSIIKG</sequence>
<dbReference type="InterPro" id="IPR003210">
    <property type="entry name" value="Signal_recog_particle_SRP14"/>
</dbReference>
<evidence type="ECO:0000256" key="4">
    <source>
        <dbReference type="ARBA" id="ARBA00022884"/>
    </source>
</evidence>
<comment type="subcellular location">
    <subcellularLocation>
        <location evidence="1 7">Cytoplasm</location>
    </subcellularLocation>
</comment>
<dbReference type="InterPro" id="IPR009018">
    <property type="entry name" value="Signal_recog_particle_SRP9/14"/>
</dbReference>
<dbReference type="Pfam" id="PF02290">
    <property type="entry name" value="SRP14"/>
    <property type="match status" value="1"/>
</dbReference>
<evidence type="ECO:0000256" key="2">
    <source>
        <dbReference type="ARBA" id="ARBA00010349"/>
    </source>
</evidence>
<dbReference type="EMBL" id="LT594501">
    <property type="protein sequence ID" value="SBT71925.1"/>
    <property type="molecule type" value="Genomic_DNA"/>
</dbReference>
<accession>A0A1C3KE94</accession>
<organism evidence="8 9">
    <name type="scientific">Plasmodium malariae</name>
    <dbReference type="NCBI Taxonomy" id="5858"/>
    <lineage>
        <taxon>Eukaryota</taxon>
        <taxon>Sar</taxon>
        <taxon>Alveolata</taxon>
        <taxon>Apicomplexa</taxon>
        <taxon>Aconoidasida</taxon>
        <taxon>Haemosporida</taxon>
        <taxon>Plasmodiidae</taxon>
        <taxon>Plasmodium</taxon>
        <taxon>Plasmodium (Plasmodium)</taxon>
    </lineage>
</organism>
<dbReference type="GO" id="GO:0005786">
    <property type="term" value="C:signal recognition particle, endoplasmic reticulum targeting"/>
    <property type="evidence" value="ECO:0007669"/>
    <property type="project" value="UniProtKB-UniRule"/>
</dbReference>
<name>A0A1C3KE94_PLAMA</name>
<dbReference type="Gene3D" id="3.30.720.10">
    <property type="entry name" value="Signal recognition particle alu RNA binding heterodimer, srp9/1"/>
    <property type="match status" value="1"/>
</dbReference>
<dbReference type="VEuPathDB" id="PlasmoDB:PmUG01_13013500"/>
<keyword evidence="5 7" id="KW-0733">Signal recognition particle</keyword>
<evidence type="ECO:0000256" key="1">
    <source>
        <dbReference type="ARBA" id="ARBA00004496"/>
    </source>
</evidence>
<protein>
    <recommendedName>
        <fullName evidence="7">Signal recognition particle 14 kDa protein</fullName>
        <shortName evidence="7">SRP14</shortName>
    </recommendedName>
</protein>